<dbReference type="AlphaFoldDB" id="A0A0K9P6U8"/>
<dbReference type="Gene3D" id="3.90.260.10">
    <property type="entry name" value="Transglutaminase-like"/>
    <property type="match status" value="1"/>
</dbReference>
<gene>
    <name evidence="10" type="ORF">ZOSMA_38G00270</name>
</gene>
<dbReference type="Pfam" id="PF10404">
    <property type="entry name" value="BHD_2"/>
    <property type="match status" value="1"/>
</dbReference>
<dbReference type="GO" id="GO:0003697">
    <property type="term" value="F:single-stranded DNA binding"/>
    <property type="evidence" value="ECO:0000318"/>
    <property type="project" value="GO_Central"/>
</dbReference>
<dbReference type="GO" id="GO:0006298">
    <property type="term" value="P:mismatch repair"/>
    <property type="evidence" value="ECO:0000318"/>
    <property type="project" value="GO_Central"/>
</dbReference>
<dbReference type="InterPro" id="IPR042488">
    <property type="entry name" value="Rad4_BHD3_sf"/>
</dbReference>
<dbReference type="Pfam" id="PF03835">
    <property type="entry name" value="Rad4"/>
    <property type="match status" value="1"/>
</dbReference>
<comment type="caution">
    <text evidence="10">The sequence shown here is derived from an EMBL/GenBank/DDBJ whole genome shotgun (WGS) entry which is preliminary data.</text>
</comment>
<feature type="region of interest" description="Disordered" evidence="6">
    <location>
        <begin position="826"/>
        <end position="847"/>
    </location>
</feature>
<feature type="compositionally biased region" description="Basic and acidic residues" evidence="6">
    <location>
        <begin position="48"/>
        <end position="66"/>
    </location>
</feature>
<feature type="region of interest" description="Disordered" evidence="6">
    <location>
        <begin position="297"/>
        <end position="339"/>
    </location>
</feature>
<evidence type="ECO:0000259" key="9">
    <source>
        <dbReference type="SMART" id="SM01032"/>
    </source>
</evidence>
<evidence type="ECO:0000313" key="11">
    <source>
        <dbReference type="Proteomes" id="UP000036987"/>
    </source>
</evidence>
<dbReference type="OMA" id="WVHIDAV"/>
<dbReference type="InterPro" id="IPR018327">
    <property type="entry name" value="BHD_2"/>
</dbReference>
<dbReference type="OrthoDB" id="300780at2759"/>
<feature type="compositionally biased region" description="Low complexity" evidence="6">
    <location>
        <begin position="659"/>
        <end position="671"/>
    </location>
</feature>
<feature type="domain" description="Rad4 beta-hairpin" evidence="7">
    <location>
        <begin position="589"/>
        <end position="640"/>
    </location>
</feature>
<evidence type="ECO:0000259" key="8">
    <source>
        <dbReference type="SMART" id="SM01031"/>
    </source>
</evidence>
<feature type="region of interest" description="Disordered" evidence="6">
    <location>
        <begin position="1"/>
        <end position="68"/>
    </location>
</feature>
<dbReference type="GO" id="GO:0000111">
    <property type="term" value="C:nucleotide-excision repair factor 2 complex"/>
    <property type="evidence" value="ECO:0000318"/>
    <property type="project" value="GO_Central"/>
</dbReference>
<dbReference type="GO" id="GO:0003684">
    <property type="term" value="F:damaged DNA binding"/>
    <property type="evidence" value="ECO:0000318"/>
    <property type="project" value="GO_Central"/>
</dbReference>
<dbReference type="Pfam" id="PF10405">
    <property type="entry name" value="BHD_3"/>
    <property type="match status" value="1"/>
</dbReference>
<sequence length="911" mass="102915">MRNRGQKRSNHGSSDDEEKEPPDSKVFKSKGTVLEYTNQGRFLKQTPRKTEKKERPIKENTKRDYDATTSVRCDSVSGIVPSNLLSAEEPDATDLFWEDGIVPVSNLNGDRLSKIEDELTVEFDDLPSSSQRKSFQRASAKDKELAELVHKVHLLCLLSRGRLVDRACNDPLIQVSLLSMLPVELLKISNVSKLTANLLSPIVKWFHYHFQVQHTTSKEDFSRKSLAFALGTHEGTSEEVVALSVSLFRALNIPARFVSILDTAPLKPEICITGSSQYSGSSLDTRVSLLTKQTVNHDLSSSYPPKSLPEKNSKKGTTPIKSKTNLKRTPNRSRAVERLADEFPESLTIKTSKNNEYTGCVEGIKRKGDLEFDLQLEMALSATEAAVNDNGISVTVNDSSASLHQTPSKKLKTKKSVQSPVSKSGDQGIVWSRKSGPPLYWSEVYCNGENLTGRWVHVDVINSLIDGEQQVESASAACRRPLRYVVAFARNGAKDVTRRYCTQWYKIAPHRVLSKWWDAVLAPLKELESREIEDIVRMQERSNSSQEDINRTNMVGISNKIGVKACASLHDSFPSRTSLEDMELEIRSLTEPLPTNQQAYRSHPLYIIERWVTKYQILHPKGPVLGFCSGHPVYPRTCVQTLQTKQRWLREAMQVKPNEVPSKVVKSSSKPVEAKTYDGPTEEDDHANIELYGKWQMEPLCLPHAVNGIVPKNERGQVDVWSEKCLPPGTIHLRLPRLVPVVNRLGINFAPAMVGFEFLSGRSIPVFDGIVVCTEFREAILTAYGEEEERREIKERKWNESQAVLRWYQLISSMVTRQRLRNSYEGSSSFQSQLPSTKQPPRTVIPQKTITGDECGRFQEEEKKRVVNHHTSSSYDSHEHVFPLEDQSYDEESSIRIKKCPCGFSIEMEEM</sequence>
<evidence type="ECO:0000256" key="4">
    <source>
        <dbReference type="ARBA" id="ARBA00023204"/>
    </source>
</evidence>
<feature type="compositionally biased region" description="Basic residues" evidence="6">
    <location>
        <begin position="1"/>
        <end position="10"/>
    </location>
</feature>
<dbReference type="GO" id="GO:0005737">
    <property type="term" value="C:cytoplasm"/>
    <property type="evidence" value="ECO:0000318"/>
    <property type="project" value="GO_Central"/>
</dbReference>
<dbReference type="SMART" id="SM01030">
    <property type="entry name" value="BHD_1"/>
    <property type="match status" value="1"/>
</dbReference>
<name>A0A0K9P6U8_ZOSMR</name>
<dbReference type="Gene3D" id="3.30.70.2460">
    <property type="entry name" value="Rad4, beta-hairpin domain BHD3"/>
    <property type="match status" value="1"/>
</dbReference>
<dbReference type="GO" id="GO:0006289">
    <property type="term" value="P:nucleotide-excision repair"/>
    <property type="evidence" value="ECO:0000318"/>
    <property type="project" value="GO_Central"/>
</dbReference>
<evidence type="ECO:0000259" key="7">
    <source>
        <dbReference type="SMART" id="SM01030"/>
    </source>
</evidence>
<accession>A0A0K9P6U8</accession>
<keyword evidence="11" id="KW-1185">Reference proteome</keyword>
<dbReference type="InterPro" id="IPR018326">
    <property type="entry name" value="Rad4_beta-hairpin_dom1"/>
</dbReference>
<feature type="compositionally biased region" description="Polar residues" evidence="6">
    <location>
        <begin position="416"/>
        <end position="425"/>
    </location>
</feature>
<reference evidence="11" key="1">
    <citation type="journal article" date="2016" name="Nature">
        <title>The genome of the seagrass Zostera marina reveals angiosperm adaptation to the sea.</title>
        <authorList>
            <person name="Olsen J.L."/>
            <person name="Rouze P."/>
            <person name="Verhelst B."/>
            <person name="Lin Y.-C."/>
            <person name="Bayer T."/>
            <person name="Collen J."/>
            <person name="Dattolo E."/>
            <person name="De Paoli E."/>
            <person name="Dittami S."/>
            <person name="Maumus F."/>
            <person name="Michel G."/>
            <person name="Kersting A."/>
            <person name="Lauritano C."/>
            <person name="Lohaus R."/>
            <person name="Toepel M."/>
            <person name="Tonon T."/>
            <person name="Vanneste K."/>
            <person name="Amirebrahimi M."/>
            <person name="Brakel J."/>
            <person name="Bostroem C."/>
            <person name="Chovatia M."/>
            <person name="Grimwood J."/>
            <person name="Jenkins J.W."/>
            <person name="Jueterbock A."/>
            <person name="Mraz A."/>
            <person name="Stam W.T."/>
            <person name="Tice H."/>
            <person name="Bornberg-Bauer E."/>
            <person name="Green P.J."/>
            <person name="Pearson G.A."/>
            <person name="Procaccini G."/>
            <person name="Duarte C.M."/>
            <person name="Schmutz J."/>
            <person name="Reusch T.B.H."/>
            <person name="Van de Peer Y."/>
        </authorList>
    </citation>
    <scope>NUCLEOTIDE SEQUENCE [LARGE SCALE GENOMIC DNA]</scope>
    <source>
        <strain evidence="11">cv. Finnish</strain>
    </source>
</reference>
<evidence type="ECO:0008006" key="12">
    <source>
        <dbReference type="Google" id="ProtNLM"/>
    </source>
</evidence>
<comment type="subcellular location">
    <subcellularLocation>
        <location evidence="1">Nucleus</location>
    </subcellularLocation>
</comment>
<dbReference type="EMBL" id="LFYR01001193">
    <property type="protein sequence ID" value="KMZ63920.1"/>
    <property type="molecule type" value="Genomic_DNA"/>
</dbReference>
<keyword evidence="5" id="KW-0539">Nucleus</keyword>
<dbReference type="PANTHER" id="PTHR12135">
    <property type="entry name" value="DNA REPAIR PROTEIN XP-C / RAD4"/>
    <property type="match status" value="1"/>
</dbReference>
<feature type="domain" description="Rad4 beta-hairpin" evidence="9">
    <location>
        <begin position="710"/>
        <end position="784"/>
    </location>
</feature>
<dbReference type="SMART" id="SM01032">
    <property type="entry name" value="BHD_3"/>
    <property type="match status" value="1"/>
</dbReference>
<protein>
    <recommendedName>
        <fullName evidence="12">DNA repair protein RAD4</fullName>
    </recommendedName>
</protein>
<dbReference type="SUPFAM" id="SSF54001">
    <property type="entry name" value="Cysteine proteinases"/>
    <property type="match status" value="1"/>
</dbReference>
<evidence type="ECO:0000256" key="1">
    <source>
        <dbReference type="ARBA" id="ARBA00004123"/>
    </source>
</evidence>
<dbReference type="PANTHER" id="PTHR12135:SF0">
    <property type="entry name" value="DNA REPAIR PROTEIN COMPLEMENTING XP-C CELLS"/>
    <property type="match status" value="1"/>
</dbReference>
<dbReference type="Proteomes" id="UP000036987">
    <property type="component" value="Unassembled WGS sequence"/>
</dbReference>
<dbReference type="FunFam" id="3.30.70.2460:FF:000001">
    <property type="entry name" value="DNA repair protein Rad4 family"/>
    <property type="match status" value="1"/>
</dbReference>
<evidence type="ECO:0000256" key="6">
    <source>
        <dbReference type="SAM" id="MobiDB-lite"/>
    </source>
</evidence>
<evidence type="ECO:0000313" key="10">
    <source>
        <dbReference type="EMBL" id="KMZ63920.1"/>
    </source>
</evidence>
<proteinExistence type="inferred from homology"/>
<dbReference type="STRING" id="29655.A0A0K9P6U8"/>
<dbReference type="SMART" id="SM01031">
    <property type="entry name" value="BHD_2"/>
    <property type="match status" value="1"/>
</dbReference>
<keyword evidence="4" id="KW-0234">DNA repair</keyword>
<dbReference type="Pfam" id="PF10403">
    <property type="entry name" value="BHD_1"/>
    <property type="match status" value="1"/>
</dbReference>
<evidence type="ECO:0000256" key="3">
    <source>
        <dbReference type="ARBA" id="ARBA00022763"/>
    </source>
</evidence>
<dbReference type="InterPro" id="IPR018328">
    <property type="entry name" value="Rad4_beta-hairpin_dom3"/>
</dbReference>
<feature type="domain" description="Rad4 beta-hairpin" evidence="8">
    <location>
        <begin position="642"/>
        <end position="703"/>
    </location>
</feature>
<feature type="region of interest" description="Disordered" evidence="6">
    <location>
        <begin position="399"/>
        <end position="425"/>
    </location>
</feature>
<organism evidence="10 11">
    <name type="scientific">Zostera marina</name>
    <name type="common">Eelgrass</name>
    <dbReference type="NCBI Taxonomy" id="29655"/>
    <lineage>
        <taxon>Eukaryota</taxon>
        <taxon>Viridiplantae</taxon>
        <taxon>Streptophyta</taxon>
        <taxon>Embryophyta</taxon>
        <taxon>Tracheophyta</taxon>
        <taxon>Spermatophyta</taxon>
        <taxon>Magnoliopsida</taxon>
        <taxon>Liliopsida</taxon>
        <taxon>Zosteraceae</taxon>
        <taxon>Zostera</taxon>
    </lineage>
</organism>
<dbReference type="InterPro" id="IPR036985">
    <property type="entry name" value="Transglutaminase-like_sf"/>
</dbReference>
<keyword evidence="3" id="KW-0227">DNA damage</keyword>
<feature type="region of interest" description="Disordered" evidence="6">
    <location>
        <begin position="659"/>
        <end position="683"/>
    </location>
</feature>
<dbReference type="InterPro" id="IPR038765">
    <property type="entry name" value="Papain-like_cys_pep_sf"/>
</dbReference>
<dbReference type="InterPro" id="IPR018325">
    <property type="entry name" value="Rad4/PNGase_transGLS-fold"/>
</dbReference>
<dbReference type="GO" id="GO:0071942">
    <property type="term" value="C:XPC complex"/>
    <property type="evidence" value="ECO:0000318"/>
    <property type="project" value="GO_Central"/>
</dbReference>
<dbReference type="InterPro" id="IPR004583">
    <property type="entry name" value="DNA_repair_Rad4"/>
</dbReference>
<evidence type="ECO:0000256" key="2">
    <source>
        <dbReference type="ARBA" id="ARBA00009525"/>
    </source>
</evidence>
<dbReference type="Gene3D" id="2.20.20.110">
    <property type="entry name" value="Rad4, beta-hairpin domain BHD1"/>
    <property type="match status" value="1"/>
</dbReference>
<evidence type="ECO:0000256" key="5">
    <source>
        <dbReference type="ARBA" id="ARBA00023242"/>
    </source>
</evidence>
<comment type="similarity">
    <text evidence="2">Belongs to the XPC family.</text>
</comment>